<name>A0A0F9KIY9_9ZZZZ</name>
<feature type="non-terminal residue" evidence="2">
    <location>
        <position position="1"/>
    </location>
</feature>
<sequence>FQTAFRFGRQSYAAAKGIILMFVIAGILILKRWVEKRVYKER</sequence>
<keyword evidence="1" id="KW-0812">Transmembrane</keyword>
<keyword evidence="1" id="KW-0472">Membrane</keyword>
<dbReference type="AlphaFoldDB" id="A0A0F9KIY9"/>
<proteinExistence type="predicted"/>
<gene>
    <name evidence="2" type="ORF">LCGC14_1628640</name>
</gene>
<evidence type="ECO:0000256" key="1">
    <source>
        <dbReference type="SAM" id="Phobius"/>
    </source>
</evidence>
<dbReference type="EMBL" id="LAZR01013404">
    <property type="protein sequence ID" value="KKM22108.1"/>
    <property type="molecule type" value="Genomic_DNA"/>
</dbReference>
<accession>A0A0F9KIY9</accession>
<protein>
    <submittedName>
        <fullName evidence="2">Uncharacterized protein</fullName>
    </submittedName>
</protein>
<reference evidence="2" key="1">
    <citation type="journal article" date="2015" name="Nature">
        <title>Complex archaea that bridge the gap between prokaryotes and eukaryotes.</title>
        <authorList>
            <person name="Spang A."/>
            <person name="Saw J.H."/>
            <person name="Jorgensen S.L."/>
            <person name="Zaremba-Niedzwiedzka K."/>
            <person name="Martijn J."/>
            <person name="Lind A.E."/>
            <person name="van Eijk R."/>
            <person name="Schleper C."/>
            <person name="Guy L."/>
            <person name="Ettema T.J."/>
        </authorList>
    </citation>
    <scope>NUCLEOTIDE SEQUENCE</scope>
</reference>
<evidence type="ECO:0000313" key="2">
    <source>
        <dbReference type="EMBL" id="KKM22108.1"/>
    </source>
</evidence>
<comment type="caution">
    <text evidence="2">The sequence shown here is derived from an EMBL/GenBank/DDBJ whole genome shotgun (WGS) entry which is preliminary data.</text>
</comment>
<feature type="transmembrane region" description="Helical" evidence="1">
    <location>
        <begin position="12"/>
        <end position="30"/>
    </location>
</feature>
<keyword evidence="1" id="KW-1133">Transmembrane helix</keyword>
<organism evidence="2">
    <name type="scientific">marine sediment metagenome</name>
    <dbReference type="NCBI Taxonomy" id="412755"/>
    <lineage>
        <taxon>unclassified sequences</taxon>
        <taxon>metagenomes</taxon>
        <taxon>ecological metagenomes</taxon>
    </lineage>
</organism>